<gene>
    <name evidence="1" type="ORF">SAMN05444392_102459</name>
</gene>
<dbReference type="InterPro" id="IPR011009">
    <property type="entry name" value="Kinase-like_dom_sf"/>
</dbReference>
<organism evidence="1 2">
    <name type="scientific">Seinonella peptonophila</name>
    <dbReference type="NCBI Taxonomy" id="112248"/>
    <lineage>
        <taxon>Bacteria</taxon>
        <taxon>Bacillati</taxon>
        <taxon>Bacillota</taxon>
        <taxon>Bacilli</taxon>
        <taxon>Bacillales</taxon>
        <taxon>Thermoactinomycetaceae</taxon>
        <taxon>Seinonella</taxon>
    </lineage>
</organism>
<evidence type="ECO:0000313" key="2">
    <source>
        <dbReference type="Proteomes" id="UP000184476"/>
    </source>
</evidence>
<reference evidence="1 2" key="1">
    <citation type="submission" date="2016-11" db="EMBL/GenBank/DDBJ databases">
        <authorList>
            <person name="Jaros S."/>
            <person name="Januszkiewicz K."/>
            <person name="Wedrychowicz H."/>
        </authorList>
    </citation>
    <scope>NUCLEOTIDE SEQUENCE [LARGE SCALE GENOMIC DNA]</scope>
    <source>
        <strain evidence="1 2">DSM 44666</strain>
    </source>
</reference>
<proteinExistence type="predicted"/>
<sequence>MNIDTIEDLIGKVKIAPHPDNQSVIIHSIPDDFTLIGIGTDAVVVQHESQPTRVFKVYTENRIYKIENEYKVYQRLQPSPFFAQAFFRGDDYLCLSYEQGPTLYECLERGIIIPKQIVLEVEQARHYARTQGLNPRDIHLKNVLLQNGHAKVIDVSEYLMPGDDLRWSHLVQGYELFYDLIKGRKIPSWMMEWVKKAYYHQLDENFSVLEFVKRMQQMITFK</sequence>
<protein>
    <recommendedName>
        <fullName evidence="3">Serine/threonine protein kinase</fullName>
    </recommendedName>
</protein>
<dbReference type="Proteomes" id="UP000184476">
    <property type="component" value="Unassembled WGS sequence"/>
</dbReference>
<evidence type="ECO:0000313" key="1">
    <source>
        <dbReference type="EMBL" id="SHE70730.1"/>
    </source>
</evidence>
<dbReference type="STRING" id="112248.SAMN05444392_102459"/>
<evidence type="ECO:0008006" key="3">
    <source>
        <dbReference type="Google" id="ProtNLM"/>
    </source>
</evidence>
<name>A0A1M4VPG0_9BACL</name>
<dbReference type="Gene3D" id="1.10.510.10">
    <property type="entry name" value="Transferase(Phosphotransferase) domain 1"/>
    <property type="match status" value="1"/>
</dbReference>
<dbReference type="EMBL" id="FQVL01000002">
    <property type="protein sequence ID" value="SHE70730.1"/>
    <property type="molecule type" value="Genomic_DNA"/>
</dbReference>
<dbReference type="OrthoDB" id="529320at2"/>
<dbReference type="AlphaFoldDB" id="A0A1M4VPG0"/>
<dbReference type="SUPFAM" id="SSF56112">
    <property type="entry name" value="Protein kinase-like (PK-like)"/>
    <property type="match status" value="1"/>
</dbReference>
<dbReference type="Gene3D" id="3.30.200.20">
    <property type="entry name" value="Phosphorylase Kinase, domain 1"/>
    <property type="match status" value="1"/>
</dbReference>
<accession>A0A1M4VPG0</accession>
<dbReference type="RefSeq" id="WP_073154026.1">
    <property type="nucleotide sequence ID" value="NZ_FQVL01000002.1"/>
</dbReference>
<keyword evidence="2" id="KW-1185">Reference proteome</keyword>